<keyword evidence="11" id="KW-1185">Reference proteome</keyword>
<dbReference type="STRING" id="1909395.BKM31_54120"/>
<evidence type="ECO:0000259" key="9">
    <source>
        <dbReference type="Pfam" id="PF12704"/>
    </source>
</evidence>
<feature type="domain" description="ABC3 transporter permease C-terminal" evidence="8">
    <location>
        <begin position="297"/>
        <end position="409"/>
    </location>
</feature>
<evidence type="ECO:0000256" key="1">
    <source>
        <dbReference type="ARBA" id="ARBA00004651"/>
    </source>
</evidence>
<dbReference type="Pfam" id="PF02687">
    <property type="entry name" value="FtsX"/>
    <property type="match status" value="1"/>
</dbReference>
<feature type="domain" description="MacB-like periplasmic core" evidence="9">
    <location>
        <begin position="38"/>
        <end position="259"/>
    </location>
</feature>
<dbReference type="InterPro" id="IPR003838">
    <property type="entry name" value="ABC3_permease_C"/>
</dbReference>
<dbReference type="Pfam" id="PF12704">
    <property type="entry name" value="MacB_PCD"/>
    <property type="match status" value="1"/>
</dbReference>
<dbReference type="EMBL" id="CP017717">
    <property type="protein sequence ID" value="AQZ69225.1"/>
    <property type="molecule type" value="Genomic_DNA"/>
</dbReference>
<name>A0A1V0AGA1_9ACTN</name>
<dbReference type="Proteomes" id="UP000190797">
    <property type="component" value="Chromosome"/>
</dbReference>
<keyword evidence="4 7" id="KW-1133">Transmembrane helix</keyword>
<organism evidence="10 11">
    <name type="scientific">[Actinomadura] parvosata subsp. kistnae</name>
    <dbReference type="NCBI Taxonomy" id="1909395"/>
    <lineage>
        <taxon>Bacteria</taxon>
        <taxon>Bacillati</taxon>
        <taxon>Actinomycetota</taxon>
        <taxon>Actinomycetes</taxon>
        <taxon>Streptosporangiales</taxon>
        <taxon>Streptosporangiaceae</taxon>
        <taxon>Nonomuraea</taxon>
    </lineage>
</organism>
<dbReference type="PANTHER" id="PTHR30572">
    <property type="entry name" value="MEMBRANE COMPONENT OF TRANSPORTER-RELATED"/>
    <property type="match status" value="1"/>
</dbReference>
<feature type="transmembrane region" description="Helical" evidence="7">
    <location>
        <begin position="381"/>
        <end position="402"/>
    </location>
</feature>
<dbReference type="InterPro" id="IPR050250">
    <property type="entry name" value="Macrolide_Exporter_MacB"/>
</dbReference>
<evidence type="ECO:0000313" key="10">
    <source>
        <dbReference type="EMBL" id="AQZ69225.1"/>
    </source>
</evidence>
<keyword evidence="2" id="KW-1003">Cell membrane</keyword>
<dbReference type="PANTHER" id="PTHR30572:SF4">
    <property type="entry name" value="ABC TRANSPORTER PERMEASE YTRF"/>
    <property type="match status" value="1"/>
</dbReference>
<evidence type="ECO:0000313" key="11">
    <source>
        <dbReference type="Proteomes" id="UP000190797"/>
    </source>
</evidence>
<evidence type="ECO:0000256" key="5">
    <source>
        <dbReference type="ARBA" id="ARBA00023136"/>
    </source>
</evidence>
<protein>
    <submittedName>
        <fullName evidence="10">ABC transporter permease</fullName>
    </submittedName>
</protein>
<dbReference type="GO" id="GO:0005886">
    <property type="term" value="C:plasma membrane"/>
    <property type="evidence" value="ECO:0007669"/>
    <property type="project" value="UniProtKB-SubCell"/>
</dbReference>
<dbReference type="RefSeq" id="WP_080045612.1">
    <property type="nucleotide sequence ID" value="NZ_CP017717.1"/>
</dbReference>
<gene>
    <name evidence="10" type="ORF">BKM31_54120</name>
</gene>
<proteinExistence type="inferred from homology"/>
<feature type="transmembrane region" description="Helical" evidence="7">
    <location>
        <begin position="293"/>
        <end position="318"/>
    </location>
</feature>
<reference evidence="11" key="1">
    <citation type="journal article" date="2017" name="Med. Chem. Commun.">
        <title>Nonomuraea sp. ATCC 55076 harbours the largest actinomycete chromosome to date and the kistamicin biosynthetic gene cluster.</title>
        <authorList>
            <person name="Nazari B."/>
            <person name="Forneris C.C."/>
            <person name="Gibson M.I."/>
            <person name="Moon K."/>
            <person name="Schramma K.R."/>
            <person name="Seyedsayamdost M.R."/>
        </authorList>
    </citation>
    <scope>NUCLEOTIDE SEQUENCE [LARGE SCALE GENOMIC DNA]</scope>
    <source>
        <strain evidence="11">ATCC 55076</strain>
    </source>
</reference>
<evidence type="ECO:0000256" key="2">
    <source>
        <dbReference type="ARBA" id="ARBA00022475"/>
    </source>
</evidence>
<feature type="transmembrane region" description="Helical" evidence="7">
    <location>
        <begin position="345"/>
        <end position="369"/>
    </location>
</feature>
<evidence type="ECO:0000256" key="7">
    <source>
        <dbReference type="SAM" id="Phobius"/>
    </source>
</evidence>
<dbReference type="KEGG" id="noa:BKM31_54120"/>
<evidence type="ECO:0000256" key="3">
    <source>
        <dbReference type="ARBA" id="ARBA00022692"/>
    </source>
</evidence>
<keyword evidence="3 7" id="KW-0812">Transmembrane</keyword>
<keyword evidence="5 7" id="KW-0472">Membrane</keyword>
<feature type="transmembrane region" description="Helical" evidence="7">
    <location>
        <begin position="37"/>
        <end position="57"/>
    </location>
</feature>
<comment type="subcellular location">
    <subcellularLocation>
        <location evidence="1">Cell membrane</location>
        <topology evidence="1">Multi-pass membrane protein</topology>
    </subcellularLocation>
</comment>
<accession>A0A1V0AGA1</accession>
<dbReference type="InterPro" id="IPR025857">
    <property type="entry name" value="MacB_PCD"/>
</dbReference>
<dbReference type="AlphaFoldDB" id="A0A1V0AGA1"/>
<evidence type="ECO:0000256" key="6">
    <source>
        <dbReference type="ARBA" id="ARBA00038076"/>
    </source>
</evidence>
<evidence type="ECO:0000256" key="4">
    <source>
        <dbReference type="ARBA" id="ARBA00022989"/>
    </source>
</evidence>
<evidence type="ECO:0000259" key="8">
    <source>
        <dbReference type="Pfam" id="PF02687"/>
    </source>
</evidence>
<comment type="similarity">
    <text evidence="6">Belongs to the ABC-4 integral membrane protein family.</text>
</comment>
<dbReference type="OrthoDB" id="9780560at2"/>
<sequence>MSTATHERPGVGRRARLSFRDSARVANVGLRTRPLRAALSALGIAIGTAAIVAVLGLSSSSQAGLLAEIDRLGTNLLKVEAGRSFGGQTADLPIEAPARVSHVPHVQHVGHAGLIKDAKVYRSPMVPPASTGALQIRAASLNLPSVLTIGVDRGSWLNAGTATGPVAVLGSVAAQRLGIDRVHPGLRIWAGGQWFHIAGILKPATLAPEIDVSVLIGYEAARKYLGHVSVFRGEPADGPPTTLYVRADTDHVEEVQAVLARTANPQAANEVNVSQPSDALTARAAAEGAFNSLFLGLGAVALVVGAVGVANIMIISVLERRSEIGLRRALGATKGQIRMQFLGEAILLAALGGVAGVAAGVLATVVYAAGRGWAVVIPVQAWTGGIAAALLIGAVSGLLPALRAARMSPTAALRTV</sequence>
<dbReference type="GO" id="GO:0022857">
    <property type="term" value="F:transmembrane transporter activity"/>
    <property type="evidence" value="ECO:0007669"/>
    <property type="project" value="TreeGrafter"/>
</dbReference>